<organism evidence="1 2">
    <name type="scientific">Gynuella sunshinyii YC6258</name>
    <dbReference type="NCBI Taxonomy" id="1445510"/>
    <lineage>
        <taxon>Bacteria</taxon>
        <taxon>Pseudomonadati</taxon>
        <taxon>Pseudomonadota</taxon>
        <taxon>Gammaproteobacteria</taxon>
        <taxon>Oceanospirillales</taxon>
        <taxon>Saccharospirillaceae</taxon>
        <taxon>Gynuella</taxon>
    </lineage>
</organism>
<proteinExistence type="predicted"/>
<evidence type="ECO:0000313" key="2">
    <source>
        <dbReference type="Proteomes" id="UP000032266"/>
    </source>
</evidence>
<dbReference type="AlphaFoldDB" id="A0A0C5VFI1"/>
<reference evidence="1 2" key="1">
    <citation type="submission" date="2014-01" db="EMBL/GenBank/DDBJ databases">
        <title>Full genme sequencing of cellulolytic bacterium Gynuella sunshinyii YC6258T gen. nov., sp. nov.</title>
        <authorList>
            <person name="Khan H."/>
            <person name="Chung E.J."/>
            <person name="Chung Y.R."/>
        </authorList>
    </citation>
    <scope>NUCLEOTIDE SEQUENCE [LARGE SCALE GENOMIC DNA]</scope>
    <source>
        <strain evidence="1 2">YC6258</strain>
    </source>
</reference>
<keyword evidence="2" id="KW-1185">Reference proteome</keyword>
<dbReference type="EMBL" id="CP007142">
    <property type="protein sequence ID" value="AJQ92936.1"/>
    <property type="molecule type" value="Genomic_DNA"/>
</dbReference>
<dbReference type="Proteomes" id="UP000032266">
    <property type="component" value="Chromosome"/>
</dbReference>
<protein>
    <submittedName>
        <fullName evidence="1">Uncharacterized protein</fullName>
    </submittedName>
</protein>
<sequence>MAKAPFKATCFIIFSNKKNSNIPFFVKSLKYVTKALSSYYFYWHS</sequence>
<dbReference type="HOGENOM" id="CLU_3200400_0_0_6"/>
<gene>
    <name evidence="1" type="ORF">YC6258_00886</name>
</gene>
<dbReference type="KEGG" id="gsn:YC6258_00886"/>
<evidence type="ECO:0000313" key="1">
    <source>
        <dbReference type="EMBL" id="AJQ92936.1"/>
    </source>
</evidence>
<name>A0A0C5VFI1_9GAMM</name>
<accession>A0A0C5VFI1</accession>